<dbReference type="Proteomes" id="UP000275846">
    <property type="component" value="Unassembled WGS sequence"/>
</dbReference>
<dbReference type="EMBL" id="UYSU01037125">
    <property type="protein sequence ID" value="VDL98620.1"/>
    <property type="molecule type" value="Genomic_DNA"/>
</dbReference>
<protein>
    <submittedName>
        <fullName evidence="2 4">Uncharacterized protein</fullName>
    </submittedName>
</protein>
<evidence type="ECO:0000313" key="2">
    <source>
        <dbReference type="EMBL" id="VDL98620.1"/>
    </source>
</evidence>
<dbReference type="AlphaFoldDB" id="A0A183T6Y7"/>
<name>A0A183T6Y7_SCHSO</name>
<dbReference type="WBParaSite" id="SSLN_0001269201-mRNA-1">
    <property type="protein sequence ID" value="SSLN_0001269201-mRNA-1"/>
    <property type="gene ID" value="SSLN_0001269201"/>
</dbReference>
<feature type="region of interest" description="Disordered" evidence="1">
    <location>
        <begin position="36"/>
        <end position="76"/>
    </location>
</feature>
<reference evidence="4" key="1">
    <citation type="submission" date="2016-06" db="UniProtKB">
        <authorList>
            <consortium name="WormBaseParasite"/>
        </authorList>
    </citation>
    <scope>IDENTIFICATION</scope>
</reference>
<evidence type="ECO:0000313" key="3">
    <source>
        <dbReference type="Proteomes" id="UP000275846"/>
    </source>
</evidence>
<accession>A0A183T6Y7</accession>
<sequence length="76" mass="8129">MTVARGVAWEEPVFEEPQARVGLYPVDHTRVNEFGQMGEDSVPMTPASSLSSPELQKPRAGGSSTSIAKSGKVKVK</sequence>
<organism evidence="4">
    <name type="scientific">Schistocephalus solidus</name>
    <name type="common">Tapeworm</name>
    <dbReference type="NCBI Taxonomy" id="70667"/>
    <lineage>
        <taxon>Eukaryota</taxon>
        <taxon>Metazoa</taxon>
        <taxon>Spiralia</taxon>
        <taxon>Lophotrochozoa</taxon>
        <taxon>Platyhelminthes</taxon>
        <taxon>Cestoda</taxon>
        <taxon>Eucestoda</taxon>
        <taxon>Diphyllobothriidea</taxon>
        <taxon>Diphyllobothriidae</taxon>
        <taxon>Schistocephalus</taxon>
    </lineage>
</organism>
<reference evidence="2 3" key="2">
    <citation type="submission" date="2018-11" db="EMBL/GenBank/DDBJ databases">
        <authorList>
            <consortium name="Pathogen Informatics"/>
        </authorList>
    </citation>
    <scope>NUCLEOTIDE SEQUENCE [LARGE SCALE GENOMIC DNA]</scope>
    <source>
        <strain evidence="2 3">NST_G2</strain>
    </source>
</reference>
<evidence type="ECO:0000313" key="4">
    <source>
        <dbReference type="WBParaSite" id="SSLN_0001269201-mRNA-1"/>
    </source>
</evidence>
<keyword evidence="3" id="KW-1185">Reference proteome</keyword>
<proteinExistence type="predicted"/>
<gene>
    <name evidence="2" type="ORF">SSLN_LOCUS12235</name>
</gene>
<evidence type="ECO:0000256" key="1">
    <source>
        <dbReference type="SAM" id="MobiDB-lite"/>
    </source>
</evidence>